<evidence type="ECO:0000256" key="1">
    <source>
        <dbReference type="SAM" id="Coils"/>
    </source>
</evidence>
<organism evidence="2 3">
    <name type="scientific">Oleispira antarctica</name>
    <dbReference type="NCBI Taxonomy" id="188908"/>
    <lineage>
        <taxon>Bacteria</taxon>
        <taxon>Pseudomonadati</taxon>
        <taxon>Pseudomonadota</taxon>
        <taxon>Gammaproteobacteria</taxon>
        <taxon>Oceanospirillales</taxon>
        <taxon>Oceanospirillaceae</taxon>
        <taxon>Oleispira</taxon>
    </lineage>
</organism>
<keyword evidence="1" id="KW-0175">Coiled coil</keyword>
<dbReference type="GO" id="GO:0005829">
    <property type="term" value="C:cytosol"/>
    <property type="evidence" value="ECO:0007669"/>
    <property type="project" value="TreeGrafter"/>
</dbReference>
<dbReference type="Proteomes" id="UP000227088">
    <property type="component" value="Unassembled WGS sequence"/>
</dbReference>
<dbReference type="InterPro" id="IPR007475">
    <property type="entry name" value="UbiK"/>
</dbReference>
<dbReference type="EMBL" id="MABE01000356">
    <property type="protein sequence ID" value="OUS40380.1"/>
    <property type="molecule type" value="Genomic_DNA"/>
</dbReference>
<feature type="coiled-coil region" evidence="1">
    <location>
        <begin position="55"/>
        <end position="89"/>
    </location>
</feature>
<proteinExistence type="predicted"/>
<evidence type="ECO:0008006" key="4">
    <source>
        <dbReference type="Google" id="ProtNLM"/>
    </source>
</evidence>
<dbReference type="PANTHER" id="PTHR38040:SF1">
    <property type="entry name" value="UBIQUINONE BIOSYNTHESIS ACCESSORY FACTOR UBIK"/>
    <property type="match status" value="1"/>
</dbReference>
<evidence type="ECO:0000313" key="2">
    <source>
        <dbReference type="EMBL" id="OUS40380.1"/>
    </source>
</evidence>
<gene>
    <name evidence="2" type="ORF">A9R00_06330</name>
</gene>
<dbReference type="Pfam" id="PF04380">
    <property type="entry name" value="BMFP"/>
    <property type="match status" value="1"/>
</dbReference>
<dbReference type="PANTHER" id="PTHR38040">
    <property type="entry name" value="UBIQUINONE BIOSYNTHESIS ACCESSORY FACTOR UBIK"/>
    <property type="match status" value="1"/>
</dbReference>
<comment type="caution">
    <text evidence="2">The sequence shown here is derived from an EMBL/GenBank/DDBJ whole genome shotgun (WGS) entry which is preliminary data.</text>
</comment>
<name>A0A1Y5HTI8_OLEAN</name>
<dbReference type="AlphaFoldDB" id="A0A1Y5HTI8"/>
<accession>A0A1Y5HTI8</accession>
<sequence length="91" mass="10491">MFNPSQLKGLADEWMQGLSEKGLPGQAFSEEMKMMAKAHFQQLLVQANLVTREEFDVQAELLDRTQQRLTNLEQQLADLQKTLDPELEQKD</sequence>
<evidence type="ECO:0000313" key="3">
    <source>
        <dbReference type="Proteomes" id="UP000227088"/>
    </source>
</evidence>
<reference evidence="3" key="1">
    <citation type="journal article" date="2017" name="Proc. Natl. Acad. Sci. U.S.A.">
        <title>Simulation of Deepwater Horizon oil plume reveals substrate specialization within a complex community of hydrocarbon degraders.</title>
        <authorList>
            <person name="Hu P."/>
            <person name="Dubinsky E.A."/>
            <person name="Probst A.J."/>
            <person name="Wang J."/>
            <person name="Sieber C.M.K."/>
            <person name="Tom L.M."/>
            <person name="Gardinali P."/>
            <person name="Banfield J.F."/>
            <person name="Atlas R.M."/>
            <person name="Andersen G.L."/>
        </authorList>
    </citation>
    <scope>NUCLEOTIDE SEQUENCE [LARGE SCALE GENOMIC DNA]</scope>
</reference>
<protein>
    <recommendedName>
        <fullName evidence="4">Ubiquinone biosynthesis accessory factor UbiK</fullName>
    </recommendedName>
</protein>